<evidence type="ECO:0000256" key="11">
    <source>
        <dbReference type="ARBA" id="ARBA00023211"/>
    </source>
</evidence>
<evidence type="ECO:0000256" key="14">
    <source>
        <dbReference type="ARBA" id="ARBA00075117"/>
    </source>
</evidence>
<gene>
    <name evidence="17" type="ORF">FNH04_15625</name>
</gene>
<dbReference type="EC" id="3.1.3.16" evidence="1"/>
<keyword evidence="3" id="KW-0808">Transferase</keyword>
<keyword evidence="11" id="KW-0464">Manganese</keyword>
<evidence type="ECO:0000313" key="17">
    <source>
        <dbReference type="EMBL" id="MPY41286.1"/>
    </source>
</evidence>
<dbReference type="Proteomes" id="UP000326979">
    <property type="component" value="Unassembled WGS sequence"/>
</dbReference>
<comment type="function">
    <text evidence="13">Primarily acts as an independent SigF regulator that is sensitive to the osmosensory signal, mediating the cross talk of PknD with the SigF regulon. Possesses both phosphatase and kinase activities. The kinase domain functions as a classic anti-sigma factor-like kinase to phosphorylate the anti-anti-sigma factor domain at the canonical regulatory site, and the phosphatase domain antagonizes this activity.</text>
</comment>
<evidence type="ECO:0000256" key="6">
    <source>
        <dbReference type="ARBA" id="ARBA00022777"/>
    </source>
</evidence>
<dbReference type="Gene3D" id="3.60.40.10">
    <property type="entry name" value="PPM-type phosphatase domain"/>
    <property type="match status" value="1"/>
</dbReference>
<dbReference type="GO" id="GO:0016301">
    <property type="term" value="F:kinase activity"/>
    <property type="evidence" value="ECO:0007669"/>
    <property type="project" value="UniProtKB-KW"/>
</dbReference>
<protein>
    <recommendedName>
        <fullName evidence="1">protein-serine/threonine phosphatase</fullName>
        <ecNumber evidence="1">3.1.3.16</ecNumber>
    </recommendedName>
    <alternativeName>
        <fullName evidence="15">Protein-serine/threonine phosphatase</fullName>
    </alternativeName>
    <alternativeName>
        <fullName evidence="14">Serine/threonine-protein kinase</fullName>
    </alternativeName>
</protein>
<proteinExistence type="predicted"/>
<keyword evidence="5" id="KW-0547">Nucleotide-binding</keyword>
<reference evidence="17 18" key="1">
    <citation type="submission" date="2019-07" db="EMBL/GenBank/DDBJ databases">
        <title>New species of Amycolatopsis and Streptomyces.</title>
        <authorList>
            <person name="Duangmal K."/>
            <person name="Teo W.F.A."/>
            <person name="Lipun K."/>
        </authorList>
    </citation>
    <scope>NUCLEOTIDE SEQUENCE [LARGE SCALE GENOMIC DNA]</scope>
    <source>
        <strain evidence="17 18">TISTR 2346</strain>
    </source>
</reference>
<dbReference type="SUPFAM" id="SSF55781">
    <property type="entry name" value="GAF domain-like"/>
    <property type="match status" value="1"/>
</dbReference>
<dbReference type="GO" id="GO:0005524">
    <property type="term" value="F:ATP binding"/>
    <property type="evidence" value="ECO:0007669"/>
    <property type="project" value="UniProtKB-KW"/>
</dbReference>
<comment type="catalytic activity">
    <reaction evidence="12">
        <text>O-phospho-L-seryl-[protein] + H2O = L-seryl-[protein] + phosphate</text>
        <dbReference type="Rhea" id="RHEA:20629"/>
        <dbReference type="Rhea" id="RHEA-COMP:9863"/>
        <dbReference type="Rhea" id="RHEA-COMP:11604"/>
        <dbReference type="ChEBI" id="CHEBI:15377"/>
        <dbReference type="ChEBI" id="CHEBI:29999"/>
        <dbReference type="ChEBI" id="CHEBI:43474"/>
        <dbReference type="ChEBI" id="CHEBI:83421"/>
        <dbReference type="EC" id="3.1.3.16"/>
    </reaction>
</comment>
<dbReference type="InterPro" id="IPR052016">
    <property type="entry name" value="Bact_Sigma-Reg"/>
</dbReference>
<evidence type="ECO:0000313" key="18">
    <source>
        <dbReference type="Proteomes" id="UP000326979"/>
    </source>
</evidence>
<dbReference type="PANTHER" id="PTHR43156:SF2">
    <property type="entry name" value="STAGE II SPORULATION PROTEIN E"/>
    <property type="match status" value="1"/>
</dbReference>
<name>A0A5N8W307_9ACTN</name>
<evidence type="ECO:0000256" key="8">
    <source>
        <dbReference type="ARBA" id="ARBA00022840"/>
    </source>
</evidence>
<dbReference type="InterPro" id="IPR003018">
    <property type="entry name" value="GAF"/>
</dbReference>
<dbReference type="InterPro" id="IPR001932">
    <property type="entry name" value="PPM-type_phosphatase-like_dom"/>
</dbReference>
<feature type="domain" description="PPM-type phosphatase" evidence="16">
    <location>
        <begin position="351"/>
        <end position="570"/>
    </location>
</feature>
<dbReference type="PANTHER" id="PTHR43156">
    <property type="entry name" value="STAGE II SPORULATION PROTEIN E-RELATED"/>
    <property type="match status" value="1"/>
</dbReference>
<evidence type="ECO:0000256" key="1">
    <source>
        <dbReference type="ARBA" id="ARBA00013081"/>
    </source>
</evidence>
<evidence type="ECO:0000256" key="3">
    <source>
        <dbReference type="ARBA" id="ARBA00022679"/>
    </source>
</evidence>
<dbReference type="OrthoDB" id="118142at2"/>
<keyword evidence="4" id="KW-0479">Metal-binding</keyword>
<dbReference type="InterPro" id="IPR036457">
    <property type="entry name" value="PPM-type-like_dom_sf"/>
</dbReference>
<organism evidence="17 18">
    <name type="scientific">Streptomyces phyllanthi</name>
    <dbReference type="NCBI Taxonomy" id="1803180"/>
    <lineage>
        <taxon>Bacteria</taxon>
        <taxon>Bacillati</taxon>
        <taxon>Actinomycetota</taxon>
        <taxon>Actinomycetes</taxon>
        <taxon>Kitasatosporales</taxon>
        <taxon>Streptomycetaceae</taxon>
        <taxon>Streptomyces</taxon>
    </lineage>
</organism>
<dbReference type="GO" id="GO:0046872">
    <property type="term" value="F:metal ion binding"/>
    <property type="evidence" value="ECO:0007669"/>
    <property type="project" value="UniProtKB-KW"/>
</dbReference>
<evidence type="ECO:0000256" key="2">
    <source>
        <dbReference type="ARBA" id="ARBA00022553"/>
    </source>
</evidence>
<evidence type="ECO:0000256" key="5">
    <source>
        <dbReference type="ARBA" id="ARBA00022741"/>
    </source>
</evidence>
<dbReference type="EMBL" id="VJZE01000089">
    <property type="protein sequence ID" value="MPY41286.1"/>
    <property type="molecule type" value="Genomic_DNA"/>
</dbReference>
<dbReference type="FunFam" id="3.60.40.10:FF:000005">
    <property type="entry name" value="Serine/threonine protein phosphatase"/>
    <property type="match status" value="1"/>
</dbReference>
<evidence type="ECO:0000256" key="10">
    <source>
        <dbReference type="ARBA" id="ARBA00022912"/>
    </source>
</evidence>
<evidence type="ECO:0000256" key="13">
    <source>
        <dbReference type="ARBA" id="ARBA00056274"/>
    </source>
</evidence>
<dbReference type="AlphaFoldDB" id="A0A5N8W307"/>
<evidence type="ECO:0000256" key="15">
    <source>
        <dbReference type="ARBA" id="ARBA00081350"/>
    </source>
</evidence>
<dbReference type="Pfam" id="PF07228">
    <property type="entry name" value="SpoIIE"/>
    <property type="match status" value="1"/>
</dbReference>
<keyword evidence="8" id="KW-0067">ATP-binding</keyword>
<sequence length="587" mass="63479">MTRTWHVSTVTEAARARIATARLATAHGVPGVERTRLVTALTAQLRQCLTKGGPWRIGVEVTAARDGSGRFVVEVASAGNRAPDARPPWRVAAVVPGHGEASGAEYVADDAETLAEALFSADEDAALLLEKLDEQERLVAFHREELHQTNQGVLALHAELDAAGRAQRELFAAEQKAHAEAEQARGRLTFLADASAALTASLNHDAIVRILPELLVPRYARTVDVWLFDDEEDEQRRNQPHPAAAVLAARRGRPQYAADHPGGLPGVDDQPHSALQPTRPLLCIPLVTRGAPLGVLTLSPPEERWNADDAVMLIELTRRASIALENAKRFEHNRDIAETLQRALLTDLPTTPGLHLAARYLPATHGLNIGGDWYDAFRQPDGSLITVIGDVTGHGLHAAVMMSQLRTALRAYAVDGGSPGELLTHLHTFLHRLQPDLYATAVIARFHPDDPTLTWAAAGHPPPVLRTPDGQVHTLDAKPGAMLGIPLRQRISDHTVPLPPGSTLALYTDGLVERRAQGIDPGIRRLAAELGTFAPADLDRDLDGAADRLLQPLLDDSEHDDDVCLLLCHIHSDAARIREAVPSGTRV</sequence>
<evidence type="ECO:0000256" key="4">
    <source>
        <dbReference type="ARBA" id="ARBA00022723"/>
    </source>
</evidence>
<dbReference type="SUPFAM" id="SSF81606">
    <property type="entry name" value="PP2C-like"/>
    <property type="match status" value="1"/>
</dbReference>
<keyword evidence="6" id="KW-0418">Kinase</keyword>
<keyword evidence="18" id="KW-1185">Reference proteome</keyword>
<evidence type="ECO:0000256" key="7">
    <source>
        <dbReference type="ARBA" id="ARBA00022801"/>
    </source>
</evidence>
<dbReference type="GO" id="GO:0004722">
    <property type="term" value="F:protein serine/threonine phosphatase activity"/>
    <property type="evidence" value="ECO:0007669"/>
    <property type="project" value="UniProtKB-EC"/>
</dbReference>
<dbReference type="InterPro" id="IPR029016">
    <property type="entry name" value="GAF-like_dom_sf"/>
</dbReference>
<keyword evidence="7" id="KW-0378">Hydrolase</keyword>
<keyword evidence="2" id="KW-0597">Phosphoprotein</keyword>
<evidence type="ECO:0000256" key="12">
    <source>
        <dbReference type="ARBA" id="ARBA00047761"/>
    </source>
</evidence>
<keyword evidence="10" id="KW-0904">Protein phosphatase</keyword>
<accession>A0A5N8W307</accession>
<comment type="caution">
    <text evidence="17">The sequence shown here is derived from an EMBL/GenBank/DDBJ whole genome shotgun (WGS) entry which is preliminary data.</text>
</comment>
<dbReference type="Gene3D" id="3.30.450.40">
    <property type="match status" value="1"/>
</dbReference>
<dbReference type="SMART" id="SM00331">
    <property type="entry name" value="PP2C_SIG"/>
    <property type="match status" value="1"/>
</dbReference>
<evidence type="ECO:0000259" key="16">
    <source>
        <dbReference type="SMART" id="SM00331"/>
    </source>
</evidence>
<keyword evidence="9" id="KW-0460">Magnesium</keyword>
<evidence type="ECO:0000256" key="9">
    <source>
        <dbReference type="ARBA" id="ARBA00022842"/>
    </source>
</evidence>
<dbReference type="RefSeq" id="WP_152784572.1">
    <property type="nucleotide sequence ID" value="NZ_BAABEQ010000103.1"/>
</dbReference>
<dbReference type="Pfam" id="PF13185">
    <property type="entry name" value="GAF_2"/>
    <property type="match status" value="1"/>
</dbReference>